<keyword evidence="2" id="KW-1185">Reference proteome</keyword>
<dbReference type="EMBL" id="CAXIEN010000193">
    <property type="protein sequence ID" value="CAL1285692.1"/>
    <property type="molecule type" value="Genomic_DNA"/>
</dbReference>
<evidence type="ECO:0000313" key="1">
    <source>
        <dbReference type="EMBL" id="CAL1285692.1"/>
    </source>
</evidence>
<sequence length="45" mass="5131">MREGLRSKLAIHYETSSHSVILDSKSATEVLMKPPIFLKLWNATM</sequence>
<evidence type="ECO:0000313" key="2">
    <source>
        <dbReference type="Proteomes" id="UP001497382"/>
    </source>
</evidence>
<comment type="caution">
    <text evidence="1">The sequence shown here is derived from an EMBL/GenBank/DDBJ whole genome shotgun (WGS) entry which is preliminary data.</text>
</comment>
<protein>
    <submittedName>
        <fullName evidence="1">Uncharacterized protein</fullName>
    </submittedName>
</protein>
<dbReference type="Proteomes" id="UP001497382">
    <property type="component" value="Unassembled WGS sequence"/>
</dbReference>
<accession>A0AAV2APQ8</accession>
<gene>
    <name evidence="1" type="ORF">LARSCL_LOCUS13857</name>
</gene>
<proteinExistence type="predicted"/>
<dbReference type="AlphaFoldDB" id="A0AAV2APQ8"/>
<name>A0AAV2APQ8_9ARAC</name>
<organism evidence="1 2">
    <name type="scientific">Larinioides sclopetarius</name>
    <dbReference type="NCBI Taxonomy" id="280406"/>
    <lineage>
        <taxon>Eukaryota</taxon>
        <taxon>Metazoa</taxon>
        <taxon>Ecdysozoa</taxon>
        <taxon>Arthropoda</taxon>
        <taxon>Chelicerata</taxon>
        <taxon>Arachnida</taxon>
        <taxon>Araneae</taxon>
        <taxon>Araneomorphae</taxon>
        <taxon>Entelegynae</taxon>
        <taxon>Araneoidea</taxon>
        <taxon>Araneidae</taxon>
        <taxon>Larinioides</taxon>
    </lineage>
</organism>
<reference evidence="1 2" key="1">
    <citation type="submission" date="2024-04" db="EMBL/GenBank/DDBJ databases">
        <authorList>
            <person name="Rising A."/>
            <person name="Reimegard J."/>
            <person name="Sonavane S."/>
            <person name="Akerstrom W."/>
            <person name="Nylinder S."/>
            <person name="Hedman E."/>
            <person name="Kallberg Y."/>
        </authorList>
    </citation>
    <scope>NUCLEOTIDE SEQUENCE [LARGE SCALE GENOMIC DNA]</scope>
</reference>